<comment type="subunit">
    <text evidence="3">Homodimer.</text>
</comment>
<dbReference type="GO" id="GO:0019478">
    <property type="term" value="P:D-amino acid catabolic process"/>
    <property type="evidence" value="ECO:0007669"/>
    <property type="project" value="UniProtKB-UniRule"/>
</dbReference>
<comment type="subcellular location">
    <subcellularLocation>
        <location evidence="3">Cytoplasm</location>
    </subcellularLocation>
</comment>
<dbReference type="HAMAP" id="MF_00518">
    <property type="entry name" value="Deacylase_Dtd"/>
    <property type="match status" value="1"/>
</dbReference>
<evidence type="ECO:0000256" key="1">
    <source>
        <dbReference type="ARBA" id="ARBA00009673"/>
    </source>
</evidence>
<evidence type="ECO:0000256" key="2">
    <source>
        <dbReference type="ARBA" id="ARBA00022801"/>
    </source>
</evidence>
<dbReference type="AlphaFoldDB" id="A0A1N7NTR3"/>
<comment type="similarity">
    <text evidence="1 3">Belongs to the DTD family.</text>
</comment>
<dbReference type="GO" id="GO:0106026">
    <property type="term" value="F:Gly-tRNA(Ala) deacylase activity"/>
    <property type="evidence" value="ECO:0007669"/>
    <property type="project" value="UniProtKB-UniRule"/>
</dbReference>
<keyword evidence="3" id="KW-0694">RNA-binding</keyword>
<evidence type="ECO:0000313" key="4">
    <source>
        <dbReference type="EMBL" id="SIT01668.1"/>
    </source>
</evidence>
<dbReference type="GO" id="GO:0005737">
    <property type="term" value="C:cytoplasm"/>
    <property type="evidence" value="ECO:0007669"/>
    <property type="project" value="UniProtKB-SubCell"/>
</dbReference>
<dbReference type="SUPFAM" id="SSF69500">
    <property type="entry name" value="DTD-like"/>
    <property type="match status" value="1"/>
</dbReference>
<dbReference type="RefSeq" id="WP_068439365.1">
    <property type="nucleotide sequence ID" value="NZ_CAJWBH010000017.1"/>
</dbReference>
<dbReference type="Proteomes" id="UP000185639">
    <property type="component" value="Unassembled WGS sequence"/>
</dbReference>
<keyword evidence="3" id="KW-0820">tRNA-binding</keyword>
<name>A0A1N7NTR3_9GAMM</name>
<organism evidence="4 5">
    <name type="scientific">Thalassolituus maritimus</name>
    <dbReference type="NCBI Taxonomy" id="484498"/>
    <lineage>
        <taxon>Bacteria</taxon>
        <taxon>Pseudomonadati</taxon>
        <taxon>Pseudomonadota</taxon>
        <taxon>Gammaproteobacteria</taxon>
        <taxon>Oceanospirillales</taxon>
        <taxon>Oceanospirillaceae</taxon>
        <taxon>Thalassolituus</taxon>
    </lineage>
</organism>
<gene>
    <name evidence="3" type="primary">dtd</name>
    <name evidence="4" type="ORF">SAMN05421686_107252</name>
</gene>
<dbReference type="GO" id="GO:0000049">
    <property type="term" value="F:tRNA binding"/>
    <property type="evidence" value="ECO:0007669"/>
    <property type="project" value="UniProtKB-UniRule"/>
</dbReference>
<dbReference type="Gene3D" id="3.50.80.10">
    <property type="entry name" value="D-tyrosyl-tRNA(Tyr) deacylase"/>
    <property type="match status" value="1"/>
</dbReference>
<dbReference type="GO" id="GO:0043908">
    <property type="term" value="F:Ser(Gly)-tRNA(Ala) hydrolase activity"/>
    <property type="evidence" value="ECO:0007669"/>
    <property type="project" value="UniProtKB-UniRule"/>
</dbReference>
<protein>
    <recommendedName>
        <fullName evidence="3">D-aminoacyl-tRNA deacylase</fullName>
        <shortName evidence="3">DTD</shortName>
        <ecNumber evidence="3">3.1.1.96</ecNumber>
    </recommendedName>
    <alternativeName>
        <fullName evidence="3">Gly-tRNA(Ala) deacylase</fullName>
        <ecNumber evidence="3">3.1.1.-</ecNumber>
    </alternativeName>
</protein>
<dbReference type="Pfam" id="PF02580">
    <property type="entry name" value="Tyr_Deacylase"/>
    <property type="match status" value="1"/>
</dbReference>
<keyword evidence="3" id="KW-0963">Cytoplasm</keyword>
<comment type="catalytic activity">
    <reaction evidence="3">
        <text>a D-aminoacyl-tRNA + H2O = a tRNA + a D-alpha-amino acid + H(+)</text>
        <dbReference type="Rhea" id="RHEA:13953"/>
        <dbReference type="Rhea" id="RHEA-COMP:10123"/>
        <dbReference type="Rhea" id="RHEA-COMP:10124"/>
        <dbReference type="ChEBI" id="CHEBI:15377"/>
        <dbReference type="ChEBI" id="CHEBI:15378"/>
        <dbReference type="ChEBI" id="CHEBI:59871"/>
        <dbReference type="ChEBI" id="CHEBI:78442"/>
        <dbReference type="ChEBI" id="CHEBI:79333"/>
        <dbReference type="EC" id="3.1.1.96"/>
    </reaction>
</comment>
<dbReference type="STRING" id="484498.SAMN05421686_107252"/>
<keyword evidence="2 3" id="KW-0378">Hydrolase</keyword>
<reference evidence="5" key="1">
    <citation type="submission" date="2017-01" db="EMBL/GenBank/DDBJ databases">
        <authorList>
            <person name="Varghese N."/>
            <person name="Submissions S."/>
        </authorList>
    </citation>
    <scope>NUCLEOTIDE SEQUENCE [LARGE SCALE GENOMIC DNA]</scope>
    <source>
        <strain evidence="5">DSM 24913</strain>
    </source>
</reference>
<accession>A0A1N7NTR3</accession>
<dbReference type="NCBIfam" id="TIGR00256">
    <property type="entry name" value="D-aminoacyl-tRNA deacylase"/>
    <property type="match status" value="1"/>
</dbReference>
<dbReference type="CDD" id="cd00563">
    <property type="entry name" value="Dtyr_deacylase"/>
    <property type="match status" value="1"/>
</dbReference>
<dbReference type="EC" id="3.1.1.96" evidence="3"/>
<keyword evidence="5" id="KW-1185">Reference proteome</keyword>
<dbReference type="InterPro" id="IPR003732">
    <property type="entry name" value="Daa-tRNA_deacyls_DTD"/>
</dbReference>
<dbReference type="PANTHER" id="PTHR10472:SF5">
    <property type="entry name" value="D-AMINOACYL-TRNA DEACYLASE 1"/>
    <property type="match status" value="1"/>
</dbReference>
<proteinExistence type="inferred from homology"/>
<evidence type="ECO:0000256" key="3">
    <source>
        <dbReference type="HAMAP-Rule" id="MF_00518"/>
    </source>
</evidence>
<dbReference type="FunFam" id="3.50.80.10:FF:000001">
    <property type="entry name" value="D-aminoacyl-tRNA deacylase"/>
    <property type="match status" value="1"/>
</dbReference>
<comment type="domain">
    <text evidence="3">A Gly-cisPro motif from one monomer fits into the active site of the other monomer to allow specific chiral rejection of L-amino acids.</text>
</comment>
<evidence type="ECO:0000313" key="5">
    <source>
        <dbReference type="Proteomes" id="UP000185639"/>
    </source>
</evidence>
<dbReference type="GO" id="GO:0051500">
    <property type="term" value="F:D-tyrosyl-tRNA(Tyr) deacylase activity"/>
    <property type="evidence" value="ECO:0007669"/>
    <property type="project" value="TreeGrafter"/>
</dbReference>
<dbReference type="PANTHER" id="PTHR10472">
    <property type="entry name" value="D-TYROSYL-TRNA TYR DEACYLASE"/>
    <property type="match status" value="1"/>
</dbReference>
<dbReference type="InterPro" id="IPR023509">
    <property type="entry name" value="DTD-like_sf"/>
</dbReference>
<dbReference type="OrthoDB" id="9801395at2"/>
<dbReference type="EMBL" id="FTOH01000007">
    <property type="protein sequence ID" value="SIT01668.1"/>
    <property type="molecule type" value="Genomic_DNA"/>
</dbReference>
<feature type="short sequence motif" description="Gly-cisPro motif, important for rejection of L-amino acids" evidence="3">
    <location>
        <begin position="136"/>
        <end position="137"/>
    </location>
</feature>
<dbReference type="EC" id="3.1.1.-" evidence="3"/>
<sequence>MIGLIQRVSEASVRVDGEVIGSAGRGLLVLLGVQKEDDKEKADRLLDKILRYRVFPDDEGRMNRSISDIDGDLLVVSQFTLAADTRKGTRPGFSGAAAPDDASALYEYFCSRASEKVTTGTGRFGADMKVSLVNDGPVTFWLEV</sequence>
<comment type="function">
    <text evidence="3">An aminoacyl-tRNA editing enzyme that deacylates mischarged D-aminoacyl-tRNAs. Also deacylates mischarged glycyl-tRNA(Ala), protecting cells against glycine mischarging by AlaRS. Acts via tRNA-based rather than protein-based catalysis; rejects L-amino acids rather than detecting D-amino acids in the active site. By recycling D-aminoacyl-tRNA to D-amino acids and free tRNA molecules, this enzyme counteracts the toxicity associated with the formation of D-aminoacyl-tRNA entities in vivo and helps enforce protein L-homochirality.</text>
</comment>
<comment type="catalytic activity">
    <reaction evidence="3">
        <text>glycyl-tRNA(Ala) + H2O = tRNA(Ala) + glycine + H(+)</text>
        <dbReference type="Rhea" id="RHEA:53744"/>
        <dbReference type="Rhea" id="RHEA-COMP:9657"/>
        <dbReference type="Rhea" id="RHEA-COMP:13640"/>
        <dbReference type="ChEBI" id="CHEBI:15377"/>
        <dbReference type="ChEBI" id="CHEBI:15378"/>
        <dbReference type="ChEBI" id="CHEBI:57305"/>
        <dbReference type="ChEBI" id="CHEBI:78442"/>
        <dbReference type="ChEBI" id="CHEBI:78522"/>
    </reaction>
</comment>